<dbReference type="PANTHER" id="PTHR30629">
    <property type="entry name" value="PROPHAGE INTEGRASE"/>
    <property type="match status" value="1"/>
</dbReference>
<dbReference type="GO" id="GO:0046718">
    <property type="term" value="P:symbiont entry into host cell"/>
    <property type="evidence" value="ECO:0007669"/>
    <property type="project" value="UniProtKB-KW"/>
</dbReference>
<evidence type="ECO:0000259" key="10">
    <source>
        <dbReference type="PROSITE" id="PS51898"/>
    </source>
</evidence>
<protein>
    <recommendedName>
        <fullName evidence="2">Integrase</fullName>
    </recommendedName>
</protein>
<dbReference type="InterPro" id="IPR002104">
    <property type="entry name" value="Integrase_catalytic"/>
</dbReference>
<dbReference type="PROSITE" id="PS51898">
    <property type="entry name" value="TYR_RECOMBINASE"/>
    <property type="match status" value="1"/>
</dbReference>
<evidence type="ECO:0000256" key="7">
    <source>
        <dbReference type="ARBA" id="ARBA00023195"/>
    </source>
</evidence>
<dbReference type="CDD" id="cd00801">
    <property type="entry name" value="INT_P4_C"/>
    <property type="match status" value="1"/>
</dbReference>
<dbReference type="Gene3D" id="1.10.150.130">
    <property type="match status" value="1"/>
</dbReference>
<dbReference type="Pfam" id="PF00589">
    <property type="entry name" value="Phage_integrase"/>
    <property type="match status" value="1"/>
</dbReference>
<dbReference type="GO" id="GO:0016740">
    <property type="term" value="F:transferase activity"/>
    <property type="evidence" value="ECO:0007669"/>
    <property type="project" value="UniProtKB-KW"/>
</dbReference>
<keyword evidence="3" id="KW-0808">Transferase</keyword>
<organism evidence="11">
    <name type="scientific">Myoviridae sp. ct5Xl4</name>
    <dbReference type="NCBI Taxonomy" id="2826613"/>
    <lineage>
        <taxon>Viruses</taxon>
        <taxon>Duplodnaviria</taxon>
        <taxon>Heunggongvirae</taxon>
        <taxon>Uroviricota</taxon>
        <taxon>Caudoviricetes</taxon>
    </lineage>
</organism>
<dbReference type="Gene3D" id="3.30.160.390">
    <property type="entry name" value="Integrase, DNA-binding domain"/>
    <property type="match status" value="1"/>
</dbReference>
<dbReference type="InterPro" id="IPR013762">
    <property type="entry name" value="Integrase-like_cat_sf"/>
</dbReference>
<keyword evidence="4" id="KW-0229">DNA integration</keyword>
<dbReference type="SUPFAM" id="SSF56349">
    <property type="entry name" value="DNA breaking-rejoining enzymes"/>
    <property type="match status" value="1"/>
</dbReference>
<dbReference type="GO" id="GO:0075713">
    <property type="term" value="P:establishment of integrated proviral latency"/>
    <property type="evidence" value="ECO:0007669"/>
    <property type="project" value="UniProtKB-KW"/>
</dbReference>
<sequence>MLSYHSPYHQAFHSFYFPSVRIDSLRKSLRSLAIAYTLSTECRISVCTGYRAVALSDTKLRSINAKPYSGAAEVTDGDGLSVRITPTGTITFQFRYRWNGKPVRLSIGRYPAMSLKEARVVVGEMRELYLKGLNPKNYFAKEDGELTLKECLDQWWGKYVETLKPNTQTLYKSVVYNTMYTEFPDAPVVNIPVSAWVRFFDKQEKKNSKKARVLLLQLRSVMNWCISRQLIPSCEVLKLSVKTIGKKPDVGSRVLTYTELAKIWLALENNKIVTSNKVLHQLLLLWGARLSELRLATASEFNMDDLIWTTPAEHSKMGNVIRRPVFDQVKPFVERLLNAGNDVLFPGQELDKAIDRSSANLYMKKLRDKIDIPEWRTHDFRRSLVTNLSGEGVMPHVTEKMLGHELGGVMAVYNKHDWLDEQKDAYELYADKIFWYVKKILDGNNV</sequence>
<dbReference type="InterPro" id="IPR025166">
    <property type="entry name" value="Integrase_DNA_bind_dom"/>
</dbReference>
<keyword evidence="5" id="KW-0238">DNA-binding</keyword>
<evidence type="ECO:0000313" key="11">
    <source>
        <dbReference type="EMBL" id="DAD76150.1"/>
    </source>
</evidence>
<dbReference type="EMBL" id="BK014796">
    <property type="protein sequence ID" value="DAD76150.1"/>
    <property type="molecule type" value="Genomic_DNA"/>
</dbReference>
<proteinExistence type="inferred from homology"/>
<evidence type="ECO:0000256" key="5">
    <source>
        <dbReference type="ARBA" id="ARBA00023125"/>
    </source>
</evidence>
<evidence type="ECO:0000256" key="2">
    <source>
        <dbReference type="ARBA" id="ARBA00016082"/>
    </source>
</evidence>
<dbReference type="Pfam" id="PF13356">
    <property type="entry name" value="Arm-DNA-bind_3"/>
    <property type="match status" value="1"/>
</dbReference>
<keyword evidence="8" id="KW-1160">Virus entry into host cell</keyword>
<dbReference type="InterPro" id="IPR050808">
    <property type="entry name" value="Phage_Integrase"/>
</dbReference>
<dbReference type="GO" id="GO:0003677">
    <property type="term" value="F:DNA binding"/>
    <property type="evidence" value="ECO:0007669"/>
    <property type="project" value="UniProtKB-KW"/>
</dbReference>
<keyword evidence="6" id="KW-0233">DNA recombination</keyword>
<feature type="domain" description="Tyr recombinase" evidence="10">
    <location>
        <begin position="250"/>
        <end position="427"/>
    </location>
</feature>
<accession>A0A8S5M1T9</accession>
<comment type="function">
    <text evidence="9">Integrase is necessary for integration of the phage into the host genome by site-specific recombination. In conjunction with excisionase, integrase is also necessary for excision of the prophage from the host genome.</text>
</comment>
<dbReference type="PANTHER" id="PTHR30629:SF2">
    <property type="entry name" value="PROPHAGE INTEGRASE INTS-RELATED"/>
    <property type="match status" value="1"/>
</dbReference>
<comment type="similarity">
    <text evidence="1">Belongs to the 'phage' integrase family.</text>
</comment>
<evidence type="ECO:0000256" key="4">
    <source>
        <dbReference type="ARBA" id="ARBA00022908"/>
    </source>
</evidence>
<dbReference type="InterPro" id="IPR010998">
    <property type="entry name" value="Integrase_recombinase_N"/>
</dbReference>
<keyword evidence="7" id="KW-1179">Viral genome integration</keyword>
<evidence type="ECO:0000256" key="3">
    <source>
        <dbReference type="ARBA" id="ARBA00022679"/>
    </source>
</evidence>
<dbReference type="GO" id="GO:0006310">
    <property type="term" value="P:DNA recombination"/>
    <property type="evidence" value="ECO:0007669"/>
    <property type="project" value="UniProtKB-KW"/>
</dbReference>
<dbReference type="InterPro" id="IPR011010">
    <property type="entry name" value="DNA_brk_join_enz"/>
</dbReference>
<evidence type="ECO:0000256" key="6">
    <source>
        <dbReference type="ARBA" id="ARBA00023172"/>
    </source>
</evidence>
<reference evidence="11" key="1">
    <citation type="journal article" date="2021" name="Proc. Natl. Acad. Sci. U.S.A.">
        <title>A Catalog of Tens of Thousands of Viruses from Human Metagenomes Reveals Hidden Associations with Chronic Diseases.</title>
        <authorList>
            <person name="Tisza M.J."/>
            <person name="Buck C.B."/>
        </authorList>
    </citation>
    <scope>NUCLEOTIDE SEQUENCE</scope>
    <source>
        <strain evidence="11">Ct5Xl4</strain>
    </source>
</reference>
<dbReference type="InterPro" id="IPR038488">
    <property type="entry name" value="Integrase_DNA-bd_sf"/>
</dbReference>
<dbReference type="GO" id="GO:0044826">
    <property type="term" value="P:viral genome integration into host DNA"/>
    <property type="evidence" value="ECO:0007669"/>
    <property type="project" value="UniProtKB-KW"/>
</dbReference>
<dbReference type="Gene3D" id="1.10.443.10">
    <property type="entry name" value="Intergrase catalytic core"/>
    <property type="match status" value="1"/>
</dbReference>
<dbReference type="GO" id="GO:0015074">
    <property type="term" value="P:DNA integration"/>
    <property type="evidence" value="ECO:0007669"/>
    <property type="project" value="UniProtKB-KW"/>
</dbReference>
<evidence type="ECO:0000256" key="8">
    <source>
        <dbReference type="ARBA" id="ARBA00023296"/>
    </source>
</evidence>
<evidence type="ECO:0000256" key="9">
    <source>
        <dbReference type="ARBA" id="ARBA00049605"/>
    </source>
</evidence>
<name>A0A8S5M1T9_9CAUD</name>
<evidence type="ECO:0000256" key="1">
    <source>
        <dbReference type="ARBA" id="ARBA00008857"/>
    </source>
</evidence>